<evidence type="ECO:0000256" key="13">
    <source>
        <dbReference type="ARBA" id="ARBA00023136"/>
    </source>
</evidence>
<keyword evidence="6" id="KW-0934">Plastid</keyword>
<evidence type="ECO:0000259" key="17">
    <source>
        <dbReference type="Pfam" id="PF00283"/>
    </source>
</evidence>
<feature type="transmembrane region" description="Helical" evidence="16">
    <location>
        <begin position="84"/>
        <end position="106"/>
    </location>
</feature>
<feature type="domain" description="Photosystem II cytochrome b559 N-terminal" evidence="17">
    <location>
        <begin position="6"/>
        <end position="34"/>
    </location>
</feature>
<feature type="domain" description="Photosystem II cytochrome b559 alpha subunit lumenal region" evidence="18">
    <location>
        <begin position="42"/>
        <end position="64"/>
    </location>
</feature>
<dbReference type="AlphaFoldDB" id="A0A4S8I4N8"/>
<evidence type="ECO:0000256" key="15">
    <source>
        <dbReference type="RuleBase" id="RU000619"/>
    </source>
</evidence>
<dbReference type="GO" id="GO:0009535">
    <property type="term" value="C:chloroplast thylakoid membrane"/>
    <property type="evidence" value="ECO:0007669"/>
    <property type="project" value="UniProtKB-SubCell"/>
</dbReference>
<protein>
    <recommendedName>
        <fullName evidence="15 16">Multifunctional fusion protein</fullName>
    </recommendedName>
    <domain>
        <recommendedName>
            <fullName evidence="16">Cytochrome b559 subunit beta</fullName>
        </recommendedName>
        <alternativeName>
            <fullName evidence="16">PSII reaction center subunit V</fullName>
        </alternativeName>
        <alternativeName>
            <fullName evidence="16">PSII reaction center subunit VI</fullName>
        </alternativeName>
    </domain>
    <domain>
        <recommendedName>
            <fullName evidence="15">Cytochrome b559 subunit alpha</fullName>
        </recommendedName>
    </domain>
</protein>
<keyword evidence="2 16" id="KW-0813">Transport</keyword>
<dbReference type="InterPro" id="IPR013081">
    <property type="entry name" value="PSII_cyt_b559_N"/>
</dbReference>
<feature type="domain" description="Photosystem II cytochrome b559 N-terminal" evidence="17">
    <location>
        <begin position="70"/>
        <end position="98"/>
    </location>
</feature>
<dbReference type="PANTHER" id="PTHR33391:SF13">
    <property type="entry name" value="CYTOCHROME B559 SUBUNIT ALPHA"/>
    <property type="match status" value="1"/>
</dbReference>
<feature type="transmembrane region" description="Helical" evidence="16">
    <location>
        <begin position="20"/>
        <end position="44"/>
    </location>
</feature>
<evidence type="ECO:0000256" key="10">
    <source>
        <dbReference type="ARBA" id="ARBA00022989"/>
    </source>
</evidence>
<evidence type="ECO:0000256" key="7">
    <source>
        <dbReference type="ARBA" id="ARBA00022692"/>
    </source>
</evidence>
<accession>A0A4S8I4N8</accession>
<proteinExistence type="inferred from homology"/>
<keyword evidence="12" id="KW-0793">Thylakoid</keyword>
<evidence type="ECO:0000313" key="23">
    <source>
        <dbReference type="Proteomes" id="UP000317650"/>
    </source>
</evidence>
<evidence type="ECO:0000256" key="14">
    <source>
        <dbReference type="ARBA" id="ARBA00023276"/>
    </source>
</evidence>
<evidence type="ECO:0000256" key="6">
    <source>
        <dbReference type="ARBA" id="ARBA00022640"/>
    </source>
</evidence>
<evidence type="ECO:0000256" key="2">
    <source>
        <dbReference type="ARBA" id="ARBA00022448"/>
    </source>
</evidence>
<dbReference type="NCBIfam" id="TIGR01332">
    <property type="entry name" value="cyt_b559_alpha"/>
    <property type="match status" value="1"/>
</dbReference>
<dbReference type="STRING" id="52838.A0A4S8I4N8"/>
<keyword evidence="8 16" id="KW-0479">Metal-binding</keyword>
<evidence type="ECO:0000256" key="9">
    <source>
        <dbReference type="ARBA" id="ARBA00022982"/>
    </source>
</evidence>
<evidence type="ECO:0000313" key="22">
    <source>
        <dbReference type="EMBL" id="THU43735.1"/>
    </source>
</evidence>
<dbReference type="HAMAP" id="MF_00643">
    <property type="entry name" value="PSII_PsbF"/>
    <property type="match status" value="1"/>
</dbReference>
<sequence length="108" mass="12247">MSGSTGERSFADIITSIRYWVIHSITIPSLFIAGWLFVSTGLAYDVFGSPRPNEYFTESRQVNPFRRPPMTIDRTYPIFTVRWLAVHGLAVPTVSFLGSISAMQFIQR</sequence>
<dbReference type="EMBL" id="PYDT01000388">
    <property type="protein sequence ID" value="THU42817.1"/>
    <property type="molecule type" value="Genomic_DNA"/>
</dbReference>
<evidence type="ECO:0000256" key="8">
    <source>
        <dbReference type="ARBA" id="ARBA00022723"/>
    </source>
</evidence>
<keyword evidence="14 16" id="KW-0604">Photosystem II</keyword>
<dbReference type="InterPro" id="IPR006217">
    <property type="entry name" value="PSII_cyt_b559_asu"/>
</dbReference>
<keyword evidence="7 16" id="KW-0812">Transmembrane</keyword>
<dbReference type="NCBIfam" id="TIGR01333">
    <property type="entry name" value="cyt_b559_beta"/>
    <property type="match status" value="1"/>
</dbReference>
<evidence type="ECO:0000256" key="5">
    <source>
        <dbReference type="ARBA" id="ARBA00022617"/>
    </source>
</evidence>
<evidence type="ECO:0000259" key="18">
    <source>
        <dbReference type="Pfam" id="PF00284"/>
    </source>
</evidence>
<dbReference type="Pfam" id="PF00283">
    <property type="entry name" value="Cytochrom_B559"/>
    <property type="match status" value="2"/>
</dbReference>
<dbReference type="InterPro" id="IPR006216">
    <property type="entry name" value="PSII_cyt_b559_CS"/>
</dbReference>
<dbReference type="PROSITE" id="PS00537">
    <property type="entry name" value="CYTOCHROME_B559"/>
    <property type="match status" value="2"/>
</dbReference>
<keyword evidence="5 16" id="KW-0349">Heme</keyword>
<evidence type="ECO:0000256" key="1">
    <source>
        <dbReference type="ARBA" id="ARBA00004167"/>
    </source>
</evidence>
<keyword evidence="13 16" id="KW-0472">Membrane</keyword>
<comment type="function">
    <text evidence="16">This b-type cytochrome is tightly associated with the reaction center of photosystem II (PSII). PSII is a light-driven water:plastoquinone oxidoreductase that uses light energy to abstract electrons from H(2)O, generating O(2) and a proton gradient subsequently used for ATP formation. It consists of a core antenna complex that captures photons, and an electron transfer chain that converts photonic excitation into a charge separation.</text>
</comment>
<dbReference type="PANTHER" id="PTHR33391">
    <property type="entry name" value="CYTOCHROME B559 SUBUNIT BETA-RELATED"/>
    <property type="match status" value="1"/>
</dbReference>
<keyword evidence="11 16" id="KW-0408">Iron</keyword>
<dbReference type="EMBL" id="PYDT01000014">
    <property type="protein sequence ID" value="THU43735.1"/>
    <property type="molecule type" value="Genomic_DNA"/>
</dbReference>
<comment type="subunit">
    <text evidence="16">Heterodimer of an alpha subunit and a beta subunit.</text>
</comment>
<evidence type="ECO:0000256" key="3">
    <source>
        <dbReference type="ARBA" id="ARBA00022528"/>
    </source>
</evidence>
<dbReference type="Proteomes" id="UP000317650">
    <property type="component" value="Unassembled WGS sequence"/>
</dbReference>
<comment type="caution">
    <text evidence="16">Lacks conserved residue(s) required for the propagation of feature annotation.</text>
</comment>
<dbReference type="EMBL" id="PYDT01000048">
    <property type="protein sequence ID" value="THU43599.1"/>
    <property type="molecule type" value="Genomic_DNA"/>
</dbReference>
<keyword evidence="3 16" id="KW-0150">Chloroplast</keyword>
<evidence type="ECO:0000256" key="16">
    <source>
        <dbReference type="RuleBase" id="RU004529"/>
    </source>
</evidence>
<name>A0A4S8I4N8_MUSBA</name>
<keyword evidence="4 16" id="KW-0602">Photosynthesis</keyword>
<dbReference type="InterPro" id="IPR013082">
    <property type="entry name" value="PSII_cytb559_asu_lum"/>
</dbReference>
<keyword evidence="10 16" id="KW-1133">Transmembrane helix</keyword>
<dbReference type="EMBL" id="PYDT01000166">
    <property type="protein sequence ID" value="THU43212.1"/>
    <property type="molecule type" value="Genomic_DNA"/>
</dbReference>
<comment type="subcellular location">
    <subcellularLocation>
        <location evidence="1">Membrane</location>
        <topology evidence="1">Single-pass membrane protein</topology>
    </subcellularLocation>
    <subcellularLocation>
        <location evidence="16">Plastid</location>
        <location evidence="16">Chloroplast thylakoid membrane</location>
        <topology evidence="16">Single-pass membrane protein</topology>
    </subcellularLocation>
</comment>
<comment type="caution">
    <text evidence="19">The sequence shown here is derived from an EMBL/GenBank/DDBJ whole genome shotgun (WGS) entry which is preliminary data.</text>
</comment>
<dbReference type="Gene3D" id="1.20.5.860">
    <property type="entry name" value="Photosystem II cytochrome b559, alpha subunit"/>
    <property type="match status" value="1"/>
</dbReference>
<evidence type="ECO:0000256" key="4">
    <source>
        <dbReference type="ARBA" id="ARBA00022531"/>
    </source>
</evidence>
<dbReference type="GO" id="GO:0046872">
    <property type="term" value="F:metal ion binding"/>
    <property type="evidence" value="ECO:0007669"/>
    <property type="project" value="UniProtKB-KW"/>
</dbReference>
<dbReference type="GO" id="GO:0020037">
    <property type="term" value="F:heme binding"/>
    <property type="evidence" value="ECO:0007669"/>
    <property type="project" value="InterPro"/>
</dbReference>
<evidence type="ECO:0000313" key="20">
    <source>
        <dbReference type="EMBL" id="THU43212.1"/>
    </source>
</evidence>
<dbReference type="GO" id="GO:0009767">
    <property type="term" value="P:photosynthetic electron transport chain"/>
    <property type="evidence" value="ECO:0007669"/>
    <property type="project" value="InterPro"/>
</dbReference>
<dbReference type="InterPro" id="IPR037025">
    <property type="entry name" value="PSII_cyt_b559_asu_sf"/>
</dbReference>
<reference evidence="19 23" key="1">
    <citation type="journal article" date="2019" name="Nat. Plants">
        <title>Genome sequencing of Musa balbisiana reveals subgenome evolution and function divergence in polyploid bananas.</title>
        <authorList>
            <person name="Yao X."/>
        </authorList>
    </citation>
    <scope>NUCLEOTIDE SEQUENCE [LARGE SCALE GENOMIC DNA]</scope>
    <source>
        <strain evidence="23">cv. DH-PKW</strain>
        <strain evidence="19">DH-PKW</strain>
        <tissue evidence="19">Leaves</tissue>
    </source>
</reference>
<dbReference type="Pfam" id="PF00284">
    <property type="entry name" value="Cytochrom_B559a"/>
    <property type="match status" value="1"/>
</dbReference>
<gene>
    <name evidence="20" type="ORF">C4D60_Mb00t03170</name>
    <name evidence="22" type="ORF">C4D60_Mb00t05940</name>
    <name evidence="19" type="ORF">C4D60_Mb00t13420</name>
    <name evidence="21" type="ORF">C4D60_Mb00t18170</name>
</gene>
<organism evidence="19 23">
    <name type="scientific">Musa balbisiana</name>
    <name type="common">Banana</name>
    <dbReference type="NCBI Taxonomy" id="52838"/>
    <lineage>
        <taxon>Eukaryota</taxon>
        <taxon>Viridiplantae</taxon>
        <taxon>Streptophyta</taxon>
        <taxon>Embryophyta</taxon>
        <taxon>Tracheophyta</taxon>
        <taxon>Spermatophyta</taxon>
        <taxon>Magnoliopsida</taxon>
        <taxon>Liliopsida</taxon>
        <taxon>Zingiberales</taxon>
        <taxon>Musaceae</taxon>
        <taxon>Musa</taxon>
    </lineage>
</organism>
<keyword evidence="9 16" id="KW-0249">Electron transport</keyword>
<keyword evidence="23" id="KW-1185">Reference proteome</keyword>
<dbReference type="GO" id="GO:0009539">
    <property type="term" value="C:photosystem II reaction center"/>
    <property type="evidence" value="ECO:0007669"/>
    <property type="project" value="InterPro"/>
</dbReference>
<evidence type="ECO:0000256" key="11">
    <source>
        <dbReference type="ARBA" id="ARBA00023004"/>
    </source>
</evidence>
<evidence type="ECO:0000313" key="21">
    <source>
        <dbReference type="EMBL" id="THU43599.1"/>
    </source>
</evidence>
<dbReference type="SUPFAM" id="SSF161045">
    <property type="entry name" value="Cytochrome b559 subunits"/>
    <property type="match status" value="2"/>
</dbReference>
<evidence type="ECO:0000256" key="12">
    <source>
        <dbReference type="ARBA" id="ARBA00023078"/>
    </source>
</evidence>
<evidence type="ECO:0000313" key="19">
    <source>
        <dbReference type="EMBL" id="THU42817.1"/>
    </source>
</evidence>
<dbReference type="InterPro" id="IPR006241">
    <property type="entry name" value="PSII_cyt_b559_bsu"/>
</dbReference>
<comment type="similarity">
    <text evidence="16">Belongs to the PsbE/PsbF family.</text>
</comment>